<dbReference type="AlphaFoldDB" id="U4UI25"/>
<name>U4UI25_DENPD</name>
<keyword evidence="1" id="KW-0472">Membrane</keyword>
<dbReference type="Proteomes" id="UP000030742">
    <property type="component" value="Unassembled WGS sequence"/>
</dbReference>
<proteinExistence type="predicted"/>
<feature type="transmembrane region" description="Helical" evidence="1">
    <location>
        <begin position="73"/>
        <end position="92"/>
    </location>
</feature>
<keyword evidence="1" id="KW-0812">Transmembrane</keyword>
<reference evidence="2 3" key="1">
    <citation type="journal article" date="2013" name="Genome Biol.">
        <title>Draft genome of the mountain pine beetle, Dendroctonus ponderosae Hopkins, a major forest pest.</title>
        <authorList>
            <person name="Keeling C.I."/>
            <person name="Yuen M.M."/>
            <person name="Liao N.Y."/>
            <person name="Docking T.R."/>
            <person name="Chan S.K."/>
            <person name="Taylor G.A."/>
            <person name="Palmquist D.L."/>
            <person name="Jackman S.D."/>
            <person name="Nguyen A."/>
            <person name="Li M."/>
            <person name="Henderson H."/>
            <person name="Janes J.K."/>
            <person name="Zhao Y."/>
            <person name="Pandoh P."/>
            <person name="Moore R."/>
            <person name="Sperling F.A."/>
            <person name="Huber D.P."/>
            <person name="Birol I."/>
            <person name="Jones S.J."/>
            <person name="Bohlmann J."/>
        </authorList>
    </citation>
    <scope>NUCLEOTIDE SEQUENCE</scope>
</reference>
<protein>
    <submittedName>
        <fullName evidence="2">Uncharacterized protein</fullName>
    </submittedName>
</protein>
<organism evidence="2 3">
    <name type="scientific">Dendroctonus ponderosae</name>
    <name type="common">Mountain pine beetle</name>
    <dbReference type="NCBI Taxonomy" id="77166"/>
    <lineage>
        <taxon>Eukaryota</taxon>
        <taxon>Metazoa</taxon>
        <taxon>Ecdysozoa</taxon>
        <taxon>Arthropoda</taxon>
        <taxon>Hexapoda</taxon>
        <taxon>Insecta</taxon>
        <taxon>Pterygota</taxon>
        <taxon>Neoptera</taxon>
        <taxon>Endopterygota</taxon>
        <taxon>Coleoptera</taxon>
        <taxon>Polyphaga</taxon>
        <taxon>Cucujiformia</taxon>
        <taxon>Curculionidae</taxon>
        <taxon>Scolytinae</taxon>
        <taxon>Dendroctonus</taxon>
    </lineage>
</organism>
<evidence type="ECO:0000313" key="2">
    <source>
        <dbReference type="EMBL" id="ERL91998.1"/>
    </source>
</evidence>
<evidence type="ECO:0000256" key="1">
    <source>
        <dbReference type="SAM" id="Phobius"/>
    </source>
</evidence>
<evidence type="ECO:0000313" key="3">
    <source>
        <dbReference type="Proteomes" id="UP000030742"/>
    </source>
</evidence>
<sequence length="316" mass="34979">MCLLDRKFEAKKVFLGRRCFLSASKLSKLLLMLAICVLNRRKFSSNADNQGLQVAYKGKHFLKVEKRAKQFKMFKLALFQLVLATVVLIVAARPQGEAKKLNAFSKTQLNKEAKGTGPKQPLALNKELNDSLLNHPDKDSSSELNLGLNALNEDLNDSLLNHPNKDSSSELNLGLNALNEDLNDSLLNNPDKDSSHEHNLGLNNLIQNGKETRKSLLNKLNAVWKPKSLLNSLGLNSYLNAQRNLVNVESEEGHQGKQRLNSLLSKLDASSAKPFVGISSVFSTVHISSLNEERKPQAEDLLLALNEAKALEEIPA</sequence>
<keyword evidence="1" id="KW-1133">Transmembrane helix</keyword>
<accession>U4UI25</accession>
<dbReference type="EMBL" id="KB632308">
    <property type="protein sequence ID" value="ERL91998.1"/>
    <property type="molecule type" value="Genomic_DNA"/>
</dbReference>
<gene>
    <name evidence="2" type="ORF">D910_09320</name>
</gene>